<evidence type="ECO:0000313" key="2">
    <source>
        <dbReference type="EMBL" id="AEA42508.1"/>
    </source>
</evidence>
<keyword evidence="1" id="KW-0472">Membrane</keyword>
<dbReference type="AlphaFoldDB" id="F2IFQ0"/>
<dbReference type="Proteomes" id="UP000007463">
    <property type="component" value="Chromosome"/>
</dbReference>
<accession>F2IFQ0</accession>
<dbReference type="PANTHER" id="PTHR30441:SF8">
    <property type="entry name" value="DUF748 DOMAIN-CONTAINING PROTEIN"/>
    <property type="match status" value="1"/>
</dbReference>
<feature type="transmembrane region" description="Helical" evidence="1">
    <location>
        <begin position="12"/>
        <end position="34"/>
    </location>
</feature>
<dbReference type="STRING" id="755732.Fluta_0503"/>
<dbReference type="EMBL" id="CP002542">
    <property type="protein sequence ID" value="AEA42508.1"/>
    <property type="molecule type" value="Genomic_DNA"/>
</dbReference>
<keyword evidence="1" id="KW-1133">Transmembrane helix</keyword>
<dbReference type="eggNOG" id="COG2982">
    <property type="taxonomic scope" value="Bacteria"/>
</dbReference>
<evidence type="ECO:0000256" key="1">
    <source>
        <dbReference type="SAM" id="Phobius"/>
    </source>
</evidence>
<name>F2IFQ0_FLUTR</name>
<evidence type="ECO:0000313" key="3">
    <source>
        <dbReference type="Proteomes" id="UP000007463"/>
    </source>
</evidence>
<dbReference type="PANTHER" id="PTHR30441">
    <property type="entry name" value="DUF748 DOMAIN-CONTAINING PROTEIN"/>
    <property type="match status" value="1"/>
</dbReference>
<protein>
    <submittedName>
        <fullName evidence="2">Uncharacterized protein</fullName>
    </submittedName>
</protein>
<proteinExistence type="predicted"/>
<gene>
    <name evidence="2" type="ordered locus">Fluta_0503</name>
</gene>
<dbReference type="GO" id="GO:0005886">
    <property type="term" value="C:plasma membrane"/>
    <property type="evidence" value="ECO:0007669"/>
    <property type="project" value="TreeGrafter"/>
</dbReference>
<reference evidence="3" key="2">
    <citation type="submission" date="2011-02" db="EMBL/GenBank/DDBJ databases">
        <title>The complete genome of Fluviicola taffensis DSM 16823.</title>
        <authorList>
            <consortium name="US DOE Joint Genome Institute (JGI-PGF)"/>
            <person name="Lucas S."/>
            <person name="Copeland A."/>
            <person name="Lapidus A."/>
            <person name="Bruce D."/>
            <person name="Goodwin L."/>
            <person name="Pitluck S."/>
            <person name="Kyrpides N."/>
            <person name="Mavromatis K."/>
            <person name="Ivanova N."/>
            <person name="Mikhailova N."/>
            <person name="Pagani I."/>
            <person name="Chertkov O."/>
            <person name="Detter J.C."/>
            <person name="Han C."/>
            <person name="Tapia R."/>
            <person name="Land M."/>
            <person name="Hauser L."/>
            <person name="Markowitz V."/>
            <person name="Cheng J.-F."/>
            <person name="Hugenholtz P."/>
            <person name="Woyke T."/>
            <person name="Wu D."/>
            <person name="Tindall B."/>
            <person name="Pomrenke H.G."/>
            <person name="Brambilla E."/>
            <person name="Klenk H.-P."/>
            <person name="Eisen J.A."/>
        </authorList>
    </citation>
    <scope>NUCLEOTIDE SEQUENCE [LARGE SCALE GENOMIC DNA]</scope>
    <source>
        <strain evidence="3">DSM 16823 / RW262 / RW262</strain>
    </source>
</reference>
<sequence length="1064" mass="121847" precursor="true">MKLFVTKKFWKRFVMYLIITPILLFSLVVAVVYWKQDALVQELLTTLNKDFKGEIKITDSHVSPFANFPHISIDLENLRIYEDKNDRKKPIIKIQDVYVGFDLWTIISGKTEMKSIKAKDGKIILTQHLDGSLNLLNALSSNKKAEEIEEELHLDLKSIVLDKIDIQKYNEANKVLIDLDIEKATSKFKMIDEVIDAKLNSKFQLSITQRGKPTFIQHKHLQFDTEILFDQVSNLLSINPTEIQLENSFFGIEGKIDIAHEMDLDLKLHGDKPNFNLFIALAPNELIKVFEQYENRGKLFFNASIKGKTLNGQMPAIRADFGCKDAFFSNELTHKKVDGIRFKGYFTTGEKRTMETMEFGISDFSARPETGKFTGLIKVSNFNAPNVDMKLISDFKLDFLAKFINSQELTGLKGNVQLTMKFKDIIDLNHPEKSIEKLNEAYESKLVVKNLSFNSNKLPYKIHNIDVMAHMDGHLAKIDHFNMRAGRSDVSISGHISDLPAIIHHSNIPVTTKLNVVAKRLDIGELSKTDASSKPAADEEVTNLHAQFKFITSAKAITESPTLPIGEFYIDDLYAKLKHYPHVLHDFHADVIIREDNFKVVDFTGQIDQSDFHFNGGITNYNLWFEDKLNGNTTLDFQLNSNKLKLEDLLVYKGENFIPTDYRHEELDQLKFHGNVALHFNHGLQSTDLQLDHFAAKMKVHPLRIDRLDGRFHLENEHLIVQQMDAKIGNSDVHLDLNYYLGKNQELKKRDNLIHVTSNRLDIDQLVNYSEQAPKTTEATSASPKTDHDNVFSIYDVPFPEMEFSLTVNDLKYHKYHITKLNTQFHTKSNHYVSFSKCDLHAAGGEIGMTGYFTATDKKHIYLRPHLKIKNIQLDQLLLKFDNFGQDHVVAENLHGNLSGTLSGKIHMHADMTPKLDDSEIDLSIEVLKGRLENYAPMKSLADYFQDKNLAKIHFDSLQNNLKMKNGELTVPKMGINTSLGYLELSGKQDAKMNMEYFVSVPLKMVTDAGFKKLFKKKREEVSEDQEDAIQYRTDKMRFVTVKIAGKSTDFSVSLSKQKKHKTR</sequence>
<keyword evidence="3" id="KW-1185">Reference proteome</keyword>
<dbReference type="OrthoDB" id="1489065at2"/>
<keyword evidence="1" id="KW-0812">Transmembrane</keyword>
<dbReference type="KEGG" id="fte:Fluta_0503"/>
<dbReference type="GO" id="GO:0090313">
    <property type="term" value="P:regulation of protein targeting to membrane"/>
    <property type="evidence" value="ECO:0007669"/>
    <property type="project" value="TreeGrafter"/>
</dbReference>
<organism evidence="2 3">
    <name type="scientific">Fluviicola taffensis (strain DSM 16823 / NCIMB 13979 / RW262)</name>
    <dbReference type="NCBI Taxonomy" id="755732"/>
    <lineage>
        <taxon>Bacteria</taxon>
        <taxon>Pseudomonadati</taxon>
        <taxon>Bacteroidota</taxon>
        <taxon>Flavobacteriia</taxon>
        <taxon>Flavobacteriales</taxon>
        <taxon>Crocinitomicaceae</taxon>
        <taxon>Fluviicola</taxon>
    </lineage>
</organism>
<dbReference type="InterPro" id="IPR052894">
    <property type="entry name" value="AsmA-related"/>
</dbReference>
<dbReference type="HOGENOM" id="CLU_286482_0_0_10"/>
<reference evidence="2 3" key="1">
    <citation type="journal article" date="2011" name="Stand. Genomic Sci.">
        <title>Complete genome sequence of the gliding freshwater bacterium Fluviicola taffensis type strain (RW262).</title>
        <authorList>
            <person name="Woyke T."/>
            <person name="Chertkov O."/>
            <person name="Lapidus A."/>
            <person name="Nolan M."/>
            <person name="Lucas S."/>
            <person name="Del Rio T.G."/>
            <person name="Tice H."/>
            <person name="Cheng J.F."/>
            <person name="Tapia R."/>
            <person name="Han C."/>
            <person name="Goodwin L."/>
            <person name="Pitluck S."/>
            <person name="Liolios K."/>
            <person name="Pagani I."/>
            <person name="Ivanova N."/>
            <person name="Huntemann M."/>
            <person name="Mavromatis K."/>
            <person name="Mikhailova N."/>
            <person name="Pati A."/>
            <person name="Chen A."/>
            <person name="Palaniappan K."/>
            <person name="Land M."/>
            <person name="Hauser L."/>
            <person name="Brambilla E.M."/>
            <person name="Rohde M."/>
            <person name="Mwirichia R."/>
            <person name="Sikorski J."/>
            <person name="Tindall B.J."/>
            <person name="Goker M."/>
            <person name="Bristow J."/>
            <person name="Eisen J.A."/>
            <person name="Markowitz V."/>
            <person name="Hugenholtz P."/>
            <person name="Klenk H.P."/>
            <person name="Kyrpides N.C."/>
        </authorList>
    </citation>
    <scope>NUCLEOTIDE SEQUENCE [LARGE SCALE GENOMIC DNA]</scope>
    <source>
        <strain evidence="3">DSM 16823 / RW262 / RW262</strain>
    </source>
</reference>